<dbReference type="RefSeq" id="WP_131172561.1">
    <property type="nucleotide sequence ID" value="NZ_FXTL01000013.1"/>
</dbReference>
<feature type="transmembrane region" description="Helical" evidence="1">
    <location>
        <begin position="189"/>
        <end position="208"/>
    </location>
</feature>
<protein>
    <recommendedName>
        <fullName evidence="4">YwiC-like family protein</fullName>
    </recommendedName>
</protein>
<feature type="transmembrane region" description="Helical" evidence="1">
    <location>
        <begin position="35"/>
        <end position="55"/>
    </location>
</feature>
<accession>A0A4V6MV44</accession>
<feature type="transmembrane region" description="Helical" evidence="1">
    <location>
        <begin position="100"/>
        <end position="117"/>
    </location>
</feature>
<comment type="caution">
    <text evidence="2">The sequence shown here is derived from an EMBL/GenBank/DDBJ whole genome shotgun (WGS) entry which is preliminary data.</text>
</comment>
<evidence type="ECO:0008006" key="4">
    <source>
        <dbReference type="Google" id="ProtNLM"/>
    </source>
</evidence>
<evidence type="ECO:0000313" key="3">
    <source>
        <dbReference type="Proteomes" id="UP000291933"/>
    </source>
</evidence>
<feature type="transmembrane region" description="Helical" evidence="1">
    <location>
        <begin position="243"/>
        <end position="260"/>
    </location>
</feature>
<dbReference type="InterPro" id="IPR025576">
    <property type="entry name" value="YwiC"/>
</dbReference>
<sequence length="261" mass="28071">MARRRGGWIPQQHGAWAMLVVPYLVGLLLRVRDGVSWELFLLPLAFFWLIGYFTFNAASGWLKAAPARRGEYHRALVVYTLITVAVGLATLALADKRIVGWAPVFGVLIVPASALAAQRRERATIGGALTTLAASVLTVVVRFPDPGGLLAWTPQVRFTVATAALVFAYFFGTVLYVKTNIRERGSRAFYAASVGWHALVAAGAGVLATRGAASSWWAALFVLLTARAGAVPRLRRPATPRQIGLAEVVFCAAILLIVAFA</sequence>
<feature type="transmembrane region" description="Helical" evidence="1">
    <location>
        <begin position="124"/>
        <end position="144"/>
    </location>
</feature>
<keyword evidence="1" id="KW-0472">Membrane</keyword>
<name>A0A4V6MV44_PROTD</name>
<keyword evidence="1" id="KW-0812">Transmembrane</keyword>
<dbReference type="Proteomes" id="UP000291933">
    <property type="component" value="Unassembled WGS sequence"/>
</dbReference>
<feature type="transmembrane region" description="Helical" evidence="1">
    <location>
        <begin position="214"/>
        <end position="231"/>
    </location>
</feature>
<dbReference type="OrthoDB" id="2380563at2"/>
<keyword evidence="1" id="KW-1133">Transmembrane helix</keyword>
<feature type="transmembrane region" description="Helical" evidence="1">
    <location>
        <begin position="156"/>
        <end position="177"/>
    </location>
</feature>
<gene>
    <name evidence="2" type="ORF">ET996_10745</name>
</gene>
<organism evidence="2 3">
    <name type="scientific">Propioniciclava tarda</name>
    <dbReference type="NCBI Taxonomy" id="433330"/>
    <lineage>
        <taxon>Bacteria</taxon>
        <taxon>Bacillati</taxon>
        <taxon>Actinomycetota</taxon>
        <taxon>Actinomycetes</taxon>
        <taxon>Propionibacteriales</taxon>
        <taxon>Propionibacteriaceae</taxon>
        <taxon>Propioniciclava</taxon>
    </lineage>
</organism>
<evidence type="ECO:0000313" key="2">
    <source>
        <dbReference type="EMBL" id="TBT94481.1"/>
    </source>
</evidence>
<dbReference type="Pfam" id="PF14256">
    <property type="entry name" value="YwiC"/>
    <property type="match status" value="1"/>
</dbReference>
<feature type="transmembrane region" description="Helical" evidence="1">
    <location>
        <begin position="12"/>
        <end position="29"/>
    </location>
</feature>
<keyword evidence="3" id="KW-1185">Reference proteome</keyword>
<proteinExistence type="predicted"/>
<dbReference type="AlphaFoldDB" id="A0A4V6MV44"/>
<reference evidence="2 3" key="1">
    <citation type="submission" date="2019-01" db="EMBL/GenBank/DDBJ databases">
        <title>Lactibacter flavus gen. nov., sp. nov., a novel bacterium of the family Propionibacteriaceae isolated from raw milk and dairy products.</title>
        <authorList>
            <person name="Huptas C."/>
            <person name="Wenning M."/>
            <person name="Breitenwieser F."/>
            <person name="Doll E."/>
            <person name="Von Neubeck M."/>
            <person name="Busse H.-J."/>
            <person name="Scherer S."/>
        </authorList>
    </citation>
    <scope>NUCLEOTIDE SEQUENCE [LARGE SCALE GENOMIC DNA]</scope>
    <source>
        <strain evidence="2 3">DSM 22130</strain>
    </source>
</reference>
<evidence type="ECO:0000256" key="1">
    <source>
        <dbReference type="SAM" id="Phobius"/>
    </source>
</evidence>
<dbReference type="EMBL" id="SDMR01000013">
    <property type="protein sequence ID" value="TBT94481.1"/>
    <property type="molecule type" value="Genomic_DNA"/>
</dbReference>
<feature type="transmembrane region" description="Helical" evidence="1">
    <location>
        <begin position="76"/>
        <end position="94"/>
    </location>
</feature>